<keyword evidence="2" id="KW-1133">Transmembrane helix</keyword>
<gene>
    <name evidence="3" type="ORF">PlAlph_1460</name>
</gene>
<evidence type="ECO:0000256" key="1">
    <source>
        <dbReference type="SAM" id="MobiDB-lite"/>
    </source>
</evidence>
<organism evidence="3">
    <name type="scientific">uncultured Alphaproteobacteria bacterium</name>
    <dbReference type="NCBI Taxonomy" id="91750"/>
    <lineage>
        <taxon>Bacteria</taxon>
        <taxon>Pseudomonadati</taxon>
        <taxon>Pseudomonadota</taxon>
        <taxon>Alphaproteobacteria</taxon>
        <taxon>environmental samples</taxon>
    </lineage>
</organism>
<feature type="transmembrane region" description="Helical" evidence="2">
    <location>
        <begin position="38"/>
        <end position="59"/>
    </location>
</feature>
<evidence type="ECO:0000256" key="2">
    <source>
        <dbReference type="SAM" id="Phobius"/>
    </source>
</evidence>
<dbReference type="EMBL" id="MN990729">
    <property type="protein sequence ID" value="QJR98142.1"/>
    <property type="molecule type" value="Genomic_DNA"/>
</dbReference>
<sequence>MLILSFFATVFISVLWLVYAGIYLSARFAETDFYTLGLNDAVLCAVFVLLPLLVLFGIWGRFCCLRHEMGLQKQFSLLSAQMRQNQEYSDIIARLLLKNSQLQSHAFAMGKIDLYIGEMNEILSDILRRYRLLDENGMREVWTTVKLGNRWGFAKAFVDLYNSEDNFGERLFSLAKEQTLLAGGLTEFCARYTRLLGLLKIHDEENILQDVIETGVFGRVFAVFAPVVRSLNEKEPEQKAVPFSEAMPDPVVLKDEERFFKDEDDEDYDDESELFDMLTPEENKQNDIADNEPEKNKKPFWSRLLGLREDDEDAPKRPDPLTIALERSFGTPDEPKFEEKSSEQEPESPKIADVSATETEPSEVAVSEEMPTVSENNNAAAEVKPDNAVQTEPAKRPLSKRFAFANTDKTIKSLQKEWEEMKKNDKAAVDAKKAEE</sequence>
<accession>A0A6M4NNA6</accession>
<keyword evidence="2" id="KW-0472">Membrane</keyword>
<proteinExistence type="predicted"/>
<feature type="compositionally biased region" description="Basic and acidic residues" evidence="1">
    <location>
        <begin position="281"/>
        <end position="297"/>
    </location>
</feature>
<feature type="transmembrane region" description="Helical" evidence="2">
    <location>
        <begin position="6"/>
        <end position="26"/>
    </location>
</feature>
<dbReference type="AlphaFoldDB" id="A0A6M4NNA6"/>
<protein>
    <submittedName>
        <fullName evidence="3">Uncharacterized protein</fullName>
    </submittedName>
</protein>
<evidence type="ECO:0000313" key="3">
    <source>
        <dbReference type="EMBL" id="QJR98142.1"/>
    </source>
</evidence>
<keyword evidence="2" id="KW-0812">Transmembrane</keyword>
<feature type="region of interest" description="Disordered" evidence="1">
    <location>
        <begin position="277"/>
        <end position="398"/>
    </location>
</feature>
<reference evidence="3" key="1">
    <citation type="submission" date="2020-01" db="EMBL/GenBank/DDBJ databases">
        <title>Gastrointestinal microbiota of LL stock colony Peromyscus leucopus.</title>
        <authorList>
            <person name="Milovic A."/>
            <person name="Bassam K."/>
            <person name="Keay E."/>
            <person name="Barbour A.G."/>
        </authorList>
    </citation>
    <scope>NUCLEOTIDE SEQUENCE</scope>
    <source>
        <strain evidence="3">LL90</strain>
    </source>
</reference>
<name>A0A6M4NNA6_9PROT</name>
<feature type="compositionally biased region" description="Basic and acidic residues" evidence="1">
    <location>
        <begin position="333"/>
        <end position="350"/>
    </location>
</feature>